<organism evidence="2 3">
    <name type="scientific">Dendryphion nanum</name>
    <dbReference type="NCBI Taxonomy" id="256645"/>
    <lineage>
        <taxon>Eukaryota</taxon>
        <taxon>Fungi</taxon>
        <taxon>Dikarya</taxon>
        <taxon>Ascomycota</taxon>
        <taxon>Pezizomycotina</taxon>
        <taxon>Dothideomycetes</taxon>
        <taxon>Pleosporomycetidae</taxon>
        <taxon>Pleosporales</taxon>
        <taxon>Torulaceae</taxon>
        <taxon>Dendryphion</taxon>
    </lineage>
</organism>
<accession>A0A9P9D7C6</accession>
<feature type="region of interest" description="Disordered" evidence="1">
    <location>
        <begin position="448"/>
        <end position="476"/>
    </location>
</feature>
<dbReference type="EMBL" id="JAGMWT010000018">
    <property type="protein sequence ID" value="KAH7113827.1"/>
    <property type="molecule type" value="Genomic_DNA"/>
</dbReference>
<evidence type="ECO:0000313" key="3">
    <source>
        <dbReference type="Proteomes" id="UP000700596"/>
    </source>
</evidence>
<evidence type="ECO:0000256" key="1">
    <source>
        <dbReference type="SAM" id="MobiDB-lite"/>
    </source>
</evidence>
<evidence type="ECO:0008006" key="4">
    <source>
        <dbReference type="Google" id="ProtNLM"/>
    </source>
</evidence>
<name>A0A9P9D7C6_9PLEO</name>
<sequence length="476" mass="53869">MPPQTHLLSLPNELLLLIASYLSPTSPSTLTFAHEPSPNLTSSPSAPLKALSLVSHRLRSLLLPLLFSYARIPLSPDPQWVPIDARLLESMQGQLTALSAHELHIYTRMRSKFKSTAGGFAFEESFDDLLINLCRVREEDSFLKAVPNILWLPHLPDTFRAFAGFLEGFGLRRHVKSVVVYTDKEYELLHVNTANAPLARAVADIWTQVFALVDPIRLVVAAPPTTMAGLLDTQTLSLDAWAFNMKMHYMELRQPEEIERNRIVHVSPTCRMWDSALIHRRPWIHIGYNEGSSIEAYSTYEYHLKQSPMMLYQLLLRLAKECQPCCNIRSFSFIGIFPFSTSMTNLIRALYRISTLRKVQIQLAPGPENDIMDSSERMGKAQPRDLWLEWNECYKIVAVLLGLYDFTDGSEFVSRDSRGTLTAETEEHVEKLVERGVGWRKVESGEWVMDHAGSTRGDDERQAKNGEPIDGEGVGG</sequence>
<gene>
    <name evidence="2" type="ORF">B0J11DRAFT_140739</name>
</gene>
<dbReference type="AlphaFoldDB" id="A0A9P9D7C6"/>
<reference evidence="2" key="1">
    <citation type="journal article" date="2021" name="Nat. Commun.">
        <title>Genetic determinants of endophytism in the Arabidopsis root mycobiome.</title>
        <authorList>
            <person name="Mesny F."/>
            <person name="Miyauchi S."/>
            <person name="Thiergart T."/>
            <person name="Pickel B."/>
            <person name="Atanasova L."/>
            <person name="Karlsson M."/>
            <person name="Huettel B."/>
            <person name="Barry K.W."/>
            <person name="Haridas S."/>
            <person name="Chen C."/>
            <person name="Bauer D."/>
            <person name="Andreopoulos W."/>
            <person name="Pangilinan J."/>
            <person name="LaButti K."/>
            <person name="Riley R."/>
            <person name="Lipzen A."/>
            <person name="Clum A."/>
            <person name="Drula E."/>
            <person name="Henrissat B."/>
            <person name="Kohler A."/>
            <person name="Grigoriev I.V."/>
            <person name="Martin F.M."/>
            <person name="Hacquard S."/>
        </authorList>
    </citation>
    <scope>NUCLEOTIDE SEQUENCE</scope>
    <source>
        <strain evidence="2">MPI-CAGE-CH-0243</strain>
    </source>
</reference>
<keyword evidence="3" id="KW-1185">Reference proteome</keyword>
<evidence type="ECO:0000313" key="2">
    <source>
        <dbReference type="EMBL" id="KAH7113827.1"/>
    </source>
</evidence>
<comment type="caution">
    <text evidence="2">The sequence shown here is derived from an EMBL/GenBank/DDBJ whole genome shotgun (WGS) entry which is preliminary data.</text>
</comment>
<dbReference type="OrthoDB" id="5296720at2759"/>
<proteinExistence type="predicted"/>
<dbReference type="Proteomes" id="UP000700596">
    <property type="component" value="Unassembled WGS sequence"/>
</dbReference>
<protein>
    <recommendedName>
        <fullName evidence="4">F-box domain-containing protein</fullName>
    </recommendedName>
</protein>